<evidence type="ECO:0000259" key="1">
    <source>
        <dbReference type="Pfam" id="PF02223"/>
    </source>
</evidence>
<comment type="caution">
    <text evidence="2">The sequence shown here is derived from an EMBL/GenBank/DDBJ whole genome shotgun (WGS) entry which is preliminary data.</text>
</comment>
<dbReference type="Pfam" id="PF02223">
    <property type="entry name" value="Thymidylate_kin"/>
    <property type="match status" value="1"/>
</dbReference>
<dbReference type="EMBL" id="MHTO01000025">
    <property type="protein sequence ID" value="OHA61948.1"/>
    <property type="molecule type" value="Genomic_DNA"/>
</dbReference>
<feature type="domain" description="Thymidylate kinase-like" evidence="1">
    <location>
        <begin position="13"/>
        <end position="191"/>
    </location>
</feature>
<reference evidence="2 3" key="1">
    <citation type="journal article" date="2016" name="Nat. Commun.">
        <title>Thousands of microbial genomes shed light on interconnected biogeochemical processes in an aquifer system.</title>
        <authorList>
            <person name="Anantharaman K."/>
            <person name="Brown C.T."/>
            <person name="Hug L.A."/>
            <person name="Sharon I."/>
            <person name="Castelle C.J."/>
            <person name="Probst A.J."/>
            <person name="Thomas B.C."/>
            <person name="Singh A."/>
            <person name="Wilkins M.J."/>
            <person name="Karaoz U."/>
            <person name="Brodie E.L."/>
            <person name="Williams K.H."/>
            <person name="Hubbard S.S."/>
            <person name="Banfield J.F."/>
        </authorList>
    </citation>
    <scope>NUCLEOTIDE SEQUENCE [LARGE SCALE GENOMIC DNA]</scope>
</reference>
<dbReference type="STRING" id="1802443.A2117_00060"/>
<dbReference type="InterPro" id="IPR039430">
    <property type="entry name" value="Thymidylate_kin-like_dom"/>
</dbReference>
<gene>
    <name evidence="2" type="ORF">A2117_00060</name>
</gene>
<evidence type="ECO:0000313" key="3">
    <source>
        <dbReference type="Proteomes" id="UP000179245"/>
    </source>
</evidence>
<name>A0A1G2QNA3_9BACT</name>
<dbReference type="InterPro" id="IPR027417">
    <property type="entry name" value="P-loop_NTPase"/>
</dbReference>
<protein>
    <recommendedName>
        <fullName evidence="1">Thymidylate kinase-like domain-containing protein</fullName>
    </recommendedName>
</protein>
<organism evidence="2 3">
    <name type="scientific">Candidatus Wildermuthbacteria bacterium GWA2_46_15</name>
    <dbReference type="NCBI Taxonomy" id="1802443"/>
    <lineage>
        <taxon>Bacteria</taxon>
        <taxon>Candidatus Wildermuthiibacteriota</taxon>
    </lineage>
</organism>
<evidence type="ECO:0000313" key="2">
    <source>
        <dbReference type="EMBL" id="OHA61948.1"/>
    </source>
</evidence>
<accession>A0A1G2QNA3</accession>
<proteinExistence type="predicted"/>
<sequence>MDKMRGAWIGFCGIDGAGKSTQAALTCSWLTQKGLPNLLREGKRDFVSEMASAIARSHGAESGRKYFGEEYYMVALSFDLLREAVLDVRPFLAAGTTVVSARTAFCRLAGGLLRECRSLELAKEVAFFDGIPDIVIWLDASSEVACQRVIERGLDIATVEHLTVYRAAMGRILQGYSHIRIDGDEPVDSVKLEVRRTIEKALRL</sequence>
<dbReference type="Proteomes" id="UP000179245">
    <property type="component" value="Unassembled WGS sequence"/>
</dbReference>
<dbReference type="SUPFAM" id="SSF52540">
    <property type="entry name" value="P-loop containing nucleoside triphosphate hydrolases"/>
    <property type="match status" value="1"/>
</dbReference>
<dbReference type="AlphaFoldDB" id="A0A1G2QNA3"/>
<dbReference type="Gene3D" id="3.40.50.300">
    <property type="entry name" value="P-loop containing nucleotide triphosphate hydrolases"/>
    <property type="match status" value="1"/>
</dbReference>